<dbReference type="InterPro" id="IPR050524">
    <property type="entry name" value="APC_YAT"/>
</dbReference>
<dbReference type="EMBL" id="CAIJEO010000003">
    <property type="protein sequence ID" value="CAD0088385.1"/>
    <property type="molecule type" value="Genomic_DNA"/>
</dbReference>
<protein>
    <recommendedName>
        <fullName evidence="8">Amino acid permease/ SLC12A domain-containing protein</fullName>
    </recommendedName>
</protein>
<accession>A0A9N8JNK2</accession>
<proteinExistence type="predicted"/>
<comment type="subcellular location">
    <subcellularLocation>
        <location evidence="1">Membrane</location>
        <topology evidence="1">Multi-pass membrane protein</topology>
    </subcellularLocation>
</comment>
<dbReference type="Pfam" id="PF00324">
    <property type="entry name" value="AA_permease"/>
    <property type="match status" value="1"/>
</dbReference>
<evidence type="ECO:0000256" key="1">
    <source>
        <dbReference type="ARBA" id="ARBA00004141"/>
    </source>
</evidence>
<dbReference type="Proteomes" id="UP000714618">
    <property type="component" value="Unassembled WGS sequence"/>
</dbReference>
<keyword evidence="6 7" id="KW-0472">Membrane</keyword>
<gene>
    <name evidence="9" type="ORF">AWRI4233_LOCUS1668</name>
</gene>
<sequence length="98" mass="10692">MSVVYPINGAFAMYICRFVDPSLGFACAWEYAISWLTVLPYEISAAVNVIHYWPGSENINASAFIVPLLVALVIIQFFGVRGYGEVSGPSSSIIRVAN</sequence>
<dbReference type="GO" id="GO:0015171">
    <property type="term" value="F:amino acid transmembrane transporter activity"/>
    <property type="evidence" value="ECO:0007669"/>
    <property type="project" value="TreeGrafter"/>
</dbReference>
<feature type="domain" description="Amino acid permease/ SLC12A" evidence="8">
    <location>
        <begin position="1"/>
        <end position="87"/>
    </location>
</feature>
<dbReference type="Gene3D" id="1.20.1740.10">
    <property type="entry name" value="Amino acid/polyamine transporter I"/>
    <property type="match status" value="1"/>
</dbReference>
<name>A0A9N8JNK2_9PEZI</name>
<feature type="transmembrane region" description="Helical" evidence="7">
    <location>
        <begin position="61"/>
        <end position="80"/>
    </location>
</feature>
<dbReference type="PANTHER" id="PTHR43341:SF1">
    <property type="entry name" value="GENERAL AMINO-ACID PERMEASE GAP1"/>
    <property type="match status" value="1"/>
</dbReference>
<keyword evidence="5 7" id="KW-1133">Transmembrane helix</keyword>
<evidence type="ECO:0000259" key="8">
    <source>
        <dbReference type="Pfam" id="PF00324"/>
    </source>
</evidence>
<comment type="caution">
    <text evidence="9">The sequence shown here is derived from an EMBL/GenBank/DDBJ whole genome shotgun (WGS) entry which is preliminary data.</text>
</comment>
<keyword evidence="2" id="KW-0813">Transport</keyword>
<organism evidence="9 10">
    <name type="scientific">Aureobasidium mustum</name>
    <dbReference type="NCBI Taxonomy" id="2773714"/>
    <lineage>
        <taxon>Eukaryota</taxon>
        <taxon>Fungi</taxon>
        <taxon>Dikarya</taxon>
        <taxon>Ascomycota</taxon>
        <taxon>Pezizomycotina</taxon>
        <taxon>Dothideomycetes</taxon>
        <taxon>Dothideomycetidae</taxon>
        <taxon>Dothideales</taxon>
        <taxon>Saccotheciaceae</taxon>
        <taxon>Aureobasidium</taxon>
    </lineage>
</organism>
<evidence type="ECO:0000256" key="4">
    <source>
        <dbReference type="ARBA" id="ARBA00022970"/>
    </source>
</evidence>
<reference evidence="9" key="1">
    <citation type="submission" date="2020-06" db="EMBL/GenBank/DDBJ databases">
        <authorList>
            <person name="Onetto C."/>
        </authorList>
    </citation>
    <scope>NUCLEOTIDE SEQUENCE</scope>
</reference>
<dbReference type="PANTHER" id="PTHR43341">
    <property type="entry name" value="AMINO ACID PERMEASE"/>
    <property type="match status" value="1"/>
</dbReference>
<evidence type="ECO:0000256" key="2">
    <source>
        <dbReference type="ARBA" id="ARBA00022448"/>
    </source>
</evidence>
<dbReference type="AlphaFoldDB" id="A0A9N8JNK2"/>
<evidence type="ECO:0000256" key="7">
    <source>
        <dbReference type="SAM" id="Phobius"/>
    </source>
</evidence>
<dbReference type="OrthoDB" id="3900342at2759"/>
<keyword evidence="3 7" id="KW-0812">Transmembrane</keyword>
<evidence type="ECO:0000256" key="3">
    <source>
        <dbReference type="ARBA" id="ARBA00022692"/>
    </source>
</evidence>
<dbReference type="InterPro" id="IPR004841">
    <property type="entry name" value="AA-permease/SLC12A_dom"/>
</dbReference>
<evidence type="ECO:0000256" key="5">
    <source>
        <dbReference type="ARBA" id="ARBA00022989"/>
    </source>
</evidence>
<evidence type="ECO:0000313" key="9">
    <source>
        <dbReference type="EMBL" id="CAD0088385.1"/>
    </source>
</evidence>
<evidence type="ECO:0000256" key="6">
    <source>
        <dbReference type="ARBA" id="ARBA00023136"/>
    </source>
</evidence>
<evidence type="ECO:0000313" key="10">
    <source>
        <dbReference type="Proteomes" id="UP000714618"/>
    </source>
</evidence>
<dbReference type="GO" id="GO:0016020">
    <property type="term" value="C:membrane"/>
    <property type="evidence" value="ECO:0007669"/>
    <property type="project" value="UniProtKB-SubCell"/>
</dbReference>
<keyword evidence="4" id="KW-0029">Amino-acid transport</keyword>
<keyword evidence="10" id="KW-1185">Reference proteome</keyword>